<accession>A0A0A8Z6E9</accession>
<reference evidence="1" key="1">
    <citation type="submission" date="2014-09" db="EMBL/GenBank/DDBJ databases">
        <authorList>
            <person name="Magalhaes I.L.F."/>
            <person name="Oliveira U."/>
            <person name="Santos F.R."/>
            <person name="Vidigal T.H.D.A."/>
            <person name="Brescovit A.D."/>
            <person name="Santos A.J."/>
        </authorList>
    </citation>
    <scope>NUCLEOTIDE SEQUENCE</scope>
    <source>
        <tissue evidence="1">Shoot tissue taken approximately 20 cm above the soil surface</tissue>
    </source>
</reference>
<evidence type="ECO:0000313" key="1">
    <source>
        <dbReference type="EMBL" id="JAD34974.1"/>
    </source>
</evidence>
<proteinExistence type="predicted"/>
<name>A0A0A8Z6E9_ARUDO</name>
<sequence length="35" mass="4015">MSPYPFHSPTYLFVVCTRLQTSRFGVGFSDCSNLR</sequence>
<organism evidence="1">
    <name type="scientific">Arundo donax</name>
    <name type="common">Giant reed</name>
    <name type="synonym">Donax arundinaceus</name>
    <dbReference type="NCBI Taxonomy" id="35708"/>
    <lineage>
        <taxon>Eukaryota</taxon>
        <taxon>Viridiplantae</taxon>
        <taxon>Streptophyta</taxon>
        <taxon>Embryophyta</taxon>
        <taxon>Tracheophyta</taxon>
        <taxon>Spermatophyta</taxon>
        <taxon>Magnoliopsida</taxon>
        <taxon>Liliopsida</taxon>
        <taxon>Poales</taxon>
        <taxon>Poaceae</taxon>
        <taxon>PACMAD clade</taxon>
        <taxon>Arundinoideae</taxon>
        <taxon>Arundineae</taxon>
        <taxon>Arundo</taxon>
    </lineage>
</organism>
<reference evidence="1" key="2">
    <citation type="journal article" date="2015" name="Data Brief">
        <title>Shoot transcriptome of the giant reed, Arundo donax.</title>
        <authorList>
            <person name="Barrero R.A."/>
            <person name="Guerrero F.D."/>
            <person name="Moolhuijzen P."/>
            <person name="Goolsby J.A."/>
            <person name="Tidwell J."/>
            <person name="Bellgard S.E."/>
            <person name="Bellgard M.I."/>
        </authorList>
    </citation>
    <scope>NUCLEOTIDE SEQUENCE</scope>
    <source>
        <tissue evidence="1">Shoot tissue taken approximately 20 cm above the soil surface</tissue>
    </source>
</reference>
<protein>
    <submittedName>
        <fullName evidence="1">Uncharacterized protein</fullName>
    </submittedName>
</protein>
<dbReference type="AlphaFoldDB" id="A0A0A8Z6E9"/>
<dbReference type="EMBL" id="GBRH01262921">
    <property type="protein sequence ID" value="JAD34974.1"/>
    <property type="molecule type" value="Transcribed_RNA"/>
</dbReference>